<feature type="region of interest" description="Disordered" evidence="1">
    <location>
        <begin position="1"/>
        <end position="285"/>
    </location>
</feature>
<feature type="compositionally biased region" description="Basic residues" evidence="1">
    <location>
        <begin position="168"/>
        <end position="178"/>
    </location>
</feature>
<comment type="caution">
    <text evidence="2">The sequence shown here is derived from an EMBL/GenBank/DDBJ whole genome shotgun (WGS) entry which is preliminary data.</text>
</comment>
<feature type="compositionally biased region" description="Low complexity" evidence="1">
    <location>
        <begin position="1065"/>
        <end position="1074"/>
    </location>
</feature>
<feature type="region of interest" description="Disordered" evidence="1">
    <location>
        <begin position="374"/>
        <end position="645"/>
    </location>
</feature>
<name>A0ABR2ZJF0_9AGAR</name>
<reference evidence="2 3" key="1">
    <citation type="submission" date="2024-05" db="EMBL/GenBank/DDBJ databases">
        <title>A draft genome resource for the thread blight pathogen Marasmius tenuissimus strain MS-2.</title>
        <authorList>
            <person name="Yulfo-Soto G.E."/>
            <person name="Baruah I.K."/>
            <person name="Amoako-Attah I."/>
            <person name="Bukari Y."/>
            <person name="Meinhardt L.W."/>
            <person name="Bailey B.A."/>
            <person name="Cohen S.P."/>
        </authorList>
    </citation>
    <scope>NUCLEOTIDE SEQUENCE [LARGE SCALE GENOMIC DNA]</scope>
    <source>
        <strain evidence="2 3">MS-2</strain>
    </source>
</reference>
<feature type="compositionally biased region" description="Acidic residues" evidence="1">
    <location>
        <begin position="1004"/>
        <end position="1020"/>
    </location>
</feature>
<feature type="region of interest" description="Disordered" evidence="1">
    <location>
        <begin position="1065"/>
        <end position="1206"/>
    </location>
</feature>
<evidence type="ECO:0000313" key="2">
    <source>
        <dbReference type="EMBL" id="KAL0060873.1"/>
    </source>
</evidence>
<feature type="region of interest" description="Disordered" evidence="1">
    <location>
        <begin position="921"/>
        <end position="943"/>
    </location>
</feature>
<feature type="compositionally biased region" description="Polar residues" evidence="1">
    <location>
        <begin position="65"/>
        <end position="75"/>
    </location>
</feature>
<feature type="region of interest" description="Disordered" evidence="1">
    <location>
        <begin position="315"/>
        <end position="340"/>
    </location>
</feature>
<feature type="compositionally biased region" description="Basic and acidic residues" evidence="1">
    <location>
        <begin position="1169"/>
        <end position="1182"/>
    </location>
</feature>
<dbReference type="EMBL" id="JBBXMP010000158">
    <property type="protein sequence ID" value="KAL0060873.1"/>
    <property type="molecule type" value="Genomic_DNA"/>
</dbReference>
<keyword evidence="3" id="KW-1185">Reference proteome</keyword>
<sequence>MTASNDNNGILSPPSSQPREMQVEQEQEARQLISPPPEEELRPSRHSIGPSLSLSNFKRKRSVQVPLSYSPQATPNPKPRKQSKQAQSIASPTKSRYHLIESPHASNPNADFVPPSRLRGRMSDESEASTSTRRGRRSATPIVVPPYEPPKEVFTPPREITLTPSPSKPKRASRKSVRKTLGIKLEPPSDMDAILKEPMPPASPTDDPLLLSDSMEPEERPVTLPPMDIVTATPRRPTRRAELEGSLPPSSPPSPYSPVHEQHNQDNDLPISSSPVDGVDYFFPQDLPNVSELQDMSTSDDDDVDMDISLADAKGPIPSFVFPPRGKVHTATNEWSDEESDEELAAIHLRSRGEEVGDGEGEFTGKWRMWQVRTKCDPPSSATKSRMDSWGRPISPYPLELREQRSGSPSPGSNGVEDDVTVHLVRDRTGDDNHATEEHDEQVVGAPSIETQTNVGEEGGDDEQEEAEVRAMSIEPDHHEDRPGEGDSEEEDREEEEVRAMSIEPDVRHDSDSEHDEDDEREEEEVREMSFIEEEESDQGDIIPGSPPSAPQPMSLDPQPTLSSSRPVTPHRTPLPTTIPLTRDLSFLRTAKSPANKSRPSLYKRLSKTPAGNKAADVTDREGHTEPQAANDDIEEEHEDTSRDSQLHYQDVEIELPHDDEESSDEDEDPCLVKITSADPRAAARAAAILKQHDYDCFTKVTAREKRPRYSSYNDAVHPLDSLKKDNRRRTVTAAGITKSLSPARRDKSRRHSFGTVVGDNVFMPGTPVVTLTGLLNEAEQQIGSPAVELGRNKPDALETPLPQHRARASHGKDDASQWEWTKEDWKTLDACFTDERIALADCDLSFDMADVDAVDLDKVVERFLELVDVELEEGLEGPWTRDNIRTRAGAIRKKQKSGKVAPPTPVGTAMRSRLSLASNSAPIFSTPSAPPTRTILDTPSWTPGLTPLPKRYTLPPAIGSEAPFSSIKMPRTKALMAPRYGYLLEEVEKVSRGDTLLTPLESSADEVLDEEIEQDEVENSLEISRDSDDSLEIDDEDASSASTQQPQGLGGRMKGIIFSYLPTLSKTSQPSSKKPTRPRQAGLPLPPPDVLSKQRGPIATPARTAVPRGPAPKDLVTLNHQDLPPETKIPRRKEKPKRLVELKNVQPPVEPEIRRNTTDGGGLRRKGSVKDLVKGFEELERSSSSLSMRNEKVKAKEAARPAWRP</sequence>
<feature type="compositionally biased region" description="Acidic residues" evidence="1">
    <location>
        <begin position="1030"/>
        <end position="1039"/>
    </location>
</feature>
<dbReference type="Proteomes" id="UP001437256">
    <property type="component" value="Unassembled WGS sequence"/>
</dbReference>
<organism evidence="2 3">
    <name type="scientific">Marasmius tenuissimus</name>
    <dbReference type="NCBI Taxonomy" id="585030"/>
    <lineage>
        <taxon>Eukaryota</taxon>
        <taxon>Fungi</taxon>
        <taxon>Dikarya</taxon>
        <taxon>Basidiomycota</taxon>
        <taxon>Agaricomycotina</taxon>
        <taxon>Agaricomycetes</taxon>
        <taxon>Agaricomycetidae</taxon>
        <taxon>Agaricales</taxon>
        <taxon>Marasmiineae</taxon>
        <taxon>Marasmiaceae</taxon>
        <taxon>Marasmius</taxon>
    </lineage>
</organism>
<evidence type="ECO:0000313" key="3">
    <source>
        <dbReference type="Proteomes" id="UP001437256"/>
    </source>
</evidence>
<evidence type="ECO:0000256" key="1">
    <source>
        <dbReference type="SAM" id="MobiDB-lite"/>
    </source>
</evidence>
<feature type="compositionally biased region" description="Acidic residues" evidence="1">
    <location>
        <begin position="513"/>
        <end position="539"/>
    </location>
</feature>
<proteinExistence type="predicted"/>
<feature type="compositionally biased region" description="Polar residues" evidence="1">
    <location>
        <begin position="1"/>
        <end position="19"/>
    </location>
</feature>
<feature type="compositionally biased region" description="Acidic residues" evidence="1">
    <location>
        <begin position="486"/>
        <end position="497"/>
    </location>
</feature>
<accession>A0ABR2ZJF0</accession>
<feature type="compositionally biased region" description="Basic and acidic residues" evidence="1">
    <location>
        <begin position="475"/>
        <end position="485"/>
    </location>
</feature>
<protein>
    <submittedName>
        <fullName evidence="2">Uncharacterized protein</fullName>
    </submittedName>
</protein>
<feature type="compositionally biased region" description="Polar residues" evidence="1">
    <location>
        <begin position="558"/>
        <end position="567"/>
    </location>
</feature>
<feature type="compositionally biased region" description="Low complexity" evidence="1">
    <location>
        <begin position="570"/>
        <end position="583"/>
    </location>
</feature>
<gene>
    <name evidence="2" type="ORF">AAF712_012337</name>
</gene>
<feature type="compositionally biased region" description="Basic and acidic residues" evidence="1">
    <location>
        <begin position="1190"/>
        <end position="1200"/>
    </location>
</feature>
<feature type="compositionally biased region" description="Polar residues" evidence="1">
    <location>
        <begin position="84"/>
        <end position="94"/>
    </location>
</feature>
<feature type="compositionally biased region" description="Basic and acidic residues" evidence="1">
    <location>
        <begin position="420"/>
        <end position="437"/>
    </location>
</feature>
<feature type="region of interest" description="Disordered" evidence="1">
    <location>
        <begin position="1002"/>
        <end position="1053"/>
    </location>
</feature>